<keyword evidence="2" id="KW-1185">Reference proteome</keyword>
<dbReference type="RefSeq" id="WP_008471658.1">
    <property type="nucleotide sequence ID" value="NZ_AYZP01000004.1"/>
</dbReference>
<proteinExistence type="predicted"/>
<gene>
    <name evidence="1" type="ORF">BN55_05450</name>
</gene>
<dbReference type="AlphaFoldDB" id="I7KHZ0"/>
<protein>
    <recommendedName>
        <fullName evidence="3">Tail specific protease domain-containing protein</fullName>
    </recommendedName>
</protein>
<evidence type="ECO:0008006" key="3">
    <source>
        <dbReference type="Google" id="ProtNLM"/>
    </source>
</evidence>
<dbReference type="GeneID" id="82847749"/>
<dbReference type="PATRIC" id="fig|1423758.3.peg.1587"/>
<evidence type="ECO:0000313" key="1">
    <source>
        <dbReference type="EMBL" id="CCI82545.1"/>
    </source>
</evidence>
<name>I7KHZ0_9LACO</name>
<reference evidence="1 2" key="1">
    <citation type="submission" date="2012-06" db="EMBL/GenBank/DDBJ databases">
        <title>Draft Genome Sequence of Lactobacillus hominis Strain CRBIP 24.179T, isolated from human intestine.</title>
        <authorList>
            <person name="Cousin S."/>
            <person name="Ma L."/>
            <person name="Bizet C."/>
            <person name="Loux V."/>
            <person name="Bouchier C."/>
            <person name="Clermont D."/>
            <person name="Creno S."/>
        </authorList>
    </citation>
    <scope>NUCLEOTIDE SEQUENCE [LARGE SCALE GENOMIC DNA]</scope>
    <source>
        <strain evidence="2">CRBIP 24.179T</strain>
    </source>
</reference>
<sequence>MKKNRQVVTVGHSTAGDISVNGGLFFGKNKRSSAIIPIAWVRTPIKINGKDKFDSEPLAPDIMINYPPVSDRSMKQEPIDEDFLDELSEKTNNFQNN</sequence>
<dbReference type="EMBL" id="CAKE01000025">
    <property type="protein sequence ID" value="CCI82545.1"/>
    <property type="molecule type" value="Genomic_DNA"/>
</dbReference>
<accession>I7KHZ0</accession>
<dbReference type="eggNOG" id="COG0793">
    <property type="taxonomic scope" value="Bacteria"/>
</dbReference>
<comment type="caution">
    <text evidence="1">The sequence shown here is derived from an EMBL/GenBank/DDBJ whole genome shotgun (WGS) entry which is preliminary data.</text>
</comment>
<evidence type="ECO:0000313" key="2">
    <source>
        <dbReference type="Proteomes" id="UP000009320"/>
    </source>
</evidence>
<organism evidence="1 2">
    <name type="scientific">Lactobacillus hominis DSM 23910 = CRBIP 24.179</name>
    <dbReference type="NCBI Taxonomy" id="1423758"/>
    <lineage>
        <taxon>Bacteria</taxon>
        <taxon>Bacillati</taxon>
        <taxon>Bacillota</taxon>
        <taxon>Bacilli</taxon>
        <taxon>Lactobacillales</taxon>
        <taxon>Lactobacillaceae</taxon>
        <taxon>Lactobacillus</taxon>
    </lineage>
</organism>
<dbReference type="Proteomes" id="UP000009320">
    <property type="component" value="Unassembled WGS sequence"/>
</dbReference>
<dbReference type="STRING" id="1423758.FC41_GL001563"/>
<dbReference type="OrthoDB" id="7314861at2"/>